<evidence type="ECO:0000313" key="8">
    <source>
        <dbReference type="EMBL" id="KIL67802.1"/>
    </source>
</evidence>
<dbReference type="Gene3D" id="2.60.40.790">
    <property type="match status" value="1"/>
</dbReference>
<dbReference type="InterPro" id="IPR008978">
    <property type="entry name" value="HSP20-like_chaperone"/>
</dbReference>
<evidence type="ECO:0000256" key="3">
    <source>
        <dbReference type="ARBA" id="ARBA00018915"/>
    </source>
</evidence>
<keyword evidence="9" id="KW-1185">Reference proteome</keyword>
<accession>A0A0C2X116</accession>
<evidence type="ECO:0000256" key="5">
    <source>
        <dbReference type="ARBA" id="ARBA00023242"/>
    </source>
</evidence>
<dbReference type="EMBL" id="KN818230">
    <property type="protein sequence ID" value="KIL67802.1"/>
    <property type="molecule type" value="Genomic_DNA"/>
</dbReference>
<sequence length="636" mass="70291">MEPFDVQRSLINSKFEGYKLDLPHGEVVVRYDLPYRPTQATISSNARPLAFQEVQSRITHNHLTLSNETNHALYVDSANRVVLITLADPPTFRVIYELPKTVQGTASFRRPEYPSAIFFRSDVILAADGHGLLYVLKLRDDDVSQVLGVFTTSSDSLESPFGIHSSHRESQDVAIVLLTARYYEPNFASSQRSAKSERVEFDVCAIRIDLPILDPNVLSPLRVIWQRRGREVPIYTGFVSAVNAFLLIGGSVYRELNFPQRPDEPSIYEPSPDEYAPIPRTNENLDGDKQDSPKPHPYSWTQSSDSVSVAFPLPSNTPKTKIKVFFSPKTLTLHVDSEDSDSLVGPSVPIANYSAKLLWDSISPSTSFWTWDREADRSVGLLTLHLDKANEGTRWMQVFAAAATSTSADSQQEDAEVPETLDPSELWHIRETLEKYTEALRTGQDTSGLGLGTGVPSLGQGEMDEEVDQSIGREACQTWIGLDGCAPSWWKNARPLPFNLLSTPLPGALASDPTLIIKSHIDGALFTPIGFADPPRWEHTSSFSALAFVLASKRDTRFTYHTDQAVFAFEGGTKDRGGNVYIYRVAPVSSKWAKQTVLKIDDGRGGSLLGVGAWSAPDGLELVCLTEGELVLVKSS</sequence>
<evidence type="ECO:0000256" key="4">
    <source>
        <dbReference type="ARBA" id="ARBA00022490"/>
    </source>
</evidence>
<dbReference type="Proteomes" id="UP000054549">
    <property type="component" value="Unassembled WGS sequence"/>
</dbReference>
<comment type="subcellular location">
    <subcellularLocation>
        <location evidence="2">Cytoplasm</location>
    </subcellularLocation>
    <subcellularLocation>
        <location evidence="1">Nucleus</location>
    </subcellularLocation>
</comment>
<dbReference type="SUPFAM" id="SSF49764">
    <property type="entry name" value="HSP20-like chaperones"/>
    <property type="match status" value="1"/>
</dbReference>
<organism evidence="8 9">
    <name type="scientific">Amanita muscaria (strain Koide BX008)</name>
    <dbReference type="NCBI Taxonomy" id="946122"/>
    <lineage>
        <taxon>Eukaryota</taxon>
        <taxon>Fungi</taxon>
        <taxon>Dikarya</taxon>
        <taxon>Basidiomycota</taxon>
        <taxon>Agaricomycotina</taxon>
        <taxon>Agaricomycetes</taxon>
        <taxon>Agaricomycetidae</taxon>
        <taxon>Agaricales</taxon>
        <taxon>Pluteineae</taxon>
        <taxon>Amanitaceae</taxon>
        <taxon>Amanita</taxon>
    </lineage>
</organism>
<dbReference type="AlphaFoldDB" id="A0A0C2X116"/>
<evidence type="ECO:0000313" key="9">
    <source>
        <dbReference type="Proteomes" id="UP000054549"/>
    </source>
</evidence>
<evidence type="ECO:0000256" key="1">
    <source>
        <dbReference type="ARBA" id="ARBA00004123"/>
    </source>
</evidence>
<gene>
    <name evidence="8" type="ORF">M378DRAFT_185390</name>
</gene>
<dbReference type="GO" id="GO:0005737">
    <property type="term" value="C:cytoplasm"/>
    <property type="evidence" value="ECO:0007669"/>
    <property type="project" value="UniProtKB-SubCell"/>
</dbReference>
<dbReference type="PROSITE" id="PS51203">
    <property type="entry name" value="CS"/>
    <property type="match status" value="1"/>
</dbReference>
<feature type="domain" description="CS" evidence="7">
    <location>
        <begin position="293"/>
        <end position="399"/>
    </location>
</feature>
<reference evidence="8 9" key="1">
    <citation type="submission" date="2014-04" db="EMBL/GenBank/DDBJ databases">
        <title>Evolutionary Origins and Diversification of the Mycorrhizal Mutualists.</title>
        <authorList>
            <consortium name="DOE Joint Genome Institute"/>
            <consortium name="Mycorrhizal Genomics Consortium"/>
            <person name="Kohler A."/>
            <person name="Kuo A."/>
            <person name="Nagy L.G."/>
            <person name="Floudas D."/>
            <person name="Copeland A."/>
            <person name="Barry K.W."/>
            <person name="Cichocki N."/>
            <person name="Veneault-Fourrey C."/>
            <person name="LaButti K."/>
            <person name="Lindquist E.A."/>
            <person name="Lipzen A."/>
            <person name="Lundell T."/>
            <person name="Morin E."/>
            <person name="Murat C."/>
            <person name="Riley R."/>
            <person name="Ohm R."/>
            <person name="Sun H."/>
            <person name="Tunlid A."/>
            <person name="Henrissat B."/>
            <person name="Grigoriev I.V."/>
            <person name="Hibbett D.S."/>
            <person name="Martin F."/>
        </authorList>
    </citation>
    <scope>NUCLEOTIDE SEQUENCE [LARGE SCALE GENOMIC DNA]</scope>
    <source>
        <strain evidence="8 9">Koide BX008</strain>
    </source>
</reference>
<dbReference type="CDD" id="cd06467">
    <property type="entry name" value="p23_NUDC_like"/>
    <property type="match status" value="1"/>
</dbReference>
<evidence type="ECO:0000256" key="6">
    <source>
        <dbReference type="SAM" id="MobiDB-lite"/>
    </source>
</evidence>
<evidence type="ECO:0000256" key="2">
    <source>
        <dbReference type="ARBA" id="ARBA00004496"/>
    </source>
</evidence>
<protein>
    <recommendedName>
        <fullName evidence="3">NudC domain-containing protein 1</fullName>
    </recommendedName>
</protein>
<keyword evidence="5" id="KW-0539">Nucleus</keyword>
<dbReference type="HOGENOM" id="CLU_021382_0_0_1"/>
<dbReference type="InParanoid" id="A0A0C2X116"/>
<dbReference type="STRING" id="946122.A0A0C2X116"/>
<dbReference type="OrthoDB" id="428655at2759"/>
<dbReference type="Pfam" id="PF04969">
    <property type="entry name" value="CS"/>
    <property type="match status" value="1"/>
</dbReference>
<dbReference type="PANTHER" id="PTHR21664:SF1">
    <property type="entry name" value="NUDC DOMAIN-CONTAINING PROTEIN 1"/>
    <property type="match status" value="1"/>
</dbReference>
<feature type="region of interest" description="Disordered" evidence="6">
    <location>
        <begin position="262"/>
        <end position="304"/>
    </location>
</feature>
<name>A0A0C2X116_AMAMK</name>
<dbReference type="GO" id="GO:0005634">
    <property type="term" value="C:nucleus"/>
    <property type="evidence" value="ECO:0007669"/>
    <property type="project" value="UniProtKB-SubCell"/>
</dbReference>
<evidence type="ECO:0000259" key="7">
    <source>
        <dbReference type="PROSITE" id="PS51203"/>
    </source>
</evidence>
<dbReference type="InterPro" id="IPR037895">
    <property type="entry name" value="NUDCD1"/>
</dbReference>
<dbReference type="InterPro" id="IPR007052">
    <property type="entry name" value="CS_dom"/>
</dbReference>
<proteinExistence type="predicted"/>
<dbReference type="PANTHER" id="PTHR21664">
    <property type="entry name" value="CHRONIC MYELOGENOUS LEUKEMIA TUMOR ANTIGEN 66"/>
    <property type="match status" value="1"/>
</dbReference>
<keyword evidence="4" id="KW-0963">Cytoplasm</keyword>